<feature type="transmembrane region" description="Helical" evidence="1">
    <location>
        <begin position="73"/>
        <end position="95"/>
    </location>
</feature>
<sequence length="234" mass="27059">MGCLNVRFLEKRTYPEQPQSFHKVDQLGTTASPAKAAVTLELVKEAAKYPKRTSVKITLNIDDWGRVLSNMEYVANIAEIIGATVVVITLIYLTIQLRQNNKLLQSASRRALLESEKTSLNQALQYQEVLRKLNQSEKLSEKEQFQLSILFITDMENRYFEYRQYESGLLSEQEWRARLIIAVENHGIPRGHKWWSKVGRNLYPAAFVEVIDNVLRDEASIGMYQLFSAWDEKD</sequence>
<organism evidence="2">
    <name type="scientific">uncultured Woeseiaceae bacterium</name>
    <dbReference type="NCBI Taxonomy" id="1983305"/>
    <lineage>
        <taxon>Bacteria</taxon>
        <taxon>Pseudomonadati</taxon>
        <taxon>Pseudomonadota</taxon>
        <taxon>Gammaproteobacteria</taxon>
        <taxon>Woeseiales</taxon>
        <taxon>Woeseiaceae</taxon>
        <taxon>environmental samples</taxon>
    </lineage>
</organism>
<keyword evidence="1" id="KW-0812">Transmembrane</keyword>
<protein>
    <submittedName>
        <fullName evidence="2">Uncharacterized protein</fullName>
    </submittedName>
</protein>
<dbReference type="EMBL" id="LR633967">
    <property type="protein sequence ID" value="VUX56391.1"/>
    <property type="molecule type" value="Genomic_DNA"/>
</dbReference>
<reference evidence="2" key="1">
    <citation type="submission" date="2019-07" db="EMBL/GenBank/DDBJ databases">
        <authorList>
            <person name="Weber M."/>
            <person name="Kostadinov I."/>
            <person name="Kostadinov D I."/>
        </authorList>
    </citation>
    <scope>NUCLEOTIDE SEQUENCE</scope>
    <source>
        <strain evidence="2">Gfbio:sag-sample-m06:053724c1-46a9-4a36-b237-ea2bf867836b</strain>
    </source>
</reference>
<proteinExistence type="predicted"/>
<name>A0A7D9H6Z9_9GAMM</name>
<keyword evidence="1" id="KW-1133">Transmembrane helix</keyword>
<dbReference type="AlphaFoldDB" id="A0A7D9H6Z9"/>
<evidence type="ECO:0000313" key="2">
    <source>
        <dbReference type="EMBL" id="VUX56391.1"/>
    </source>
</evidence>
<keyword evidence="1" id="KW-0472">Membrane</keyword>
<gene>
    <name evidence="2" type="ORF">JTBM06_V1_780002</name>
</gene>
<evidence type="ECO:0000256" key="1">
    <source>
        <dbReference type="SAM" id="Phobius"/>
    </source>
</evidence>
<accession>A0A7D9H6Z9</accession>